<feature type="domain" description="Phosphodiester glycosidase" evidence="2">
    <location>
        <begin position="195"/>
        <end position="315"/>
    </location>
</feature>
<dbReference type="PANTHER" id="PTHR40446:SF2">
    <property type="entry name" value="N-ACETYLGLUCOSAMINE-1-PHOSPHODIESTER ALPHA-N-ACETYLGLUCOSAMINIDASE"/>
    <property type="match status" value="1"/>
</dbReference>
<dbReference type="KEGG" id="fls:GLV81_06690"/>
<dbReference type="Proteomes" id="UP000426027">
    <property type="component" value="Chromosome"/>
</dbReference>
<organism evidence="3 4">
    <name type="scientific">Phnomibacter ginsenosidimutans</name>
    <dbReference type="NCBI Taxonomy" id="2676868"/>
    <lineage>
        <taxon>Bacteria</taxon>
        <taxon>Pseudomonadati</taxon>
        <taxon>Bacteroidota</taxon>
        <taxon>Chitinophagia</taxon>
        <taxon>Chitinophagales</taxon>
        <taxon>Chitinophagaceae</taxon>
        <taxon>Phnomibacter</taxon>
    </lineage>
</organism>
<feature type="chain" id="PRO_5026018851" description="Phosphodiester glycosidase domain-containing protein" evidence="1">
    <location>
        <begin position="20"/>
        <end position="319"/>
    </location>
</feature>
<dbReference type="EMBL" id="CP046566">
    <property type="protein sequence ID" value="QGW27823.1"/>
    <property type="molecule type" value="Genomic_DNA"/>
</dbReference>
<sequence length="319" mass="34605">MKQLMVLAVLLSTTLFANAQLTWQNVDSAFGPLPKGVHVYRTNTALAGKPNIAYYIELPLKNKQLSFDALTGNGKRFTPTQYFEQHASPLVVTNCTFFSFANNANLNMVVSHGQLKAYNTPSVKQGKDSTRFFYVTRSAIGISKKRKADVAWTYTDTALQYAYVWSKPSTGTGSHADPDLQDLISANPSLPKPVKWKMQTAVGGGPVVLEAGEVKVYNKEERMFVTGLQDKHPRTAMGYTADGKLIVLAVEGRNPGIAEGATLEQLGQMLKQMGCIEGLNLDGGGSSCLLINGKPTIKPSDKEGQRPVPAVFVVTTTSL</sequence>
<proteinExistence type="predicted"/>
<accession>A0A6I6G8M7</accession>
<gene>
    <name evidence="3" type="ORF">GLV81_06690</name>
</gene>
<dbReference type="AlphaFoldDB" id="A0A6I6G8M7"/>
<evidence type="ECO:0000256" key="1">
    <source>
        <dbReference type="SAM" id="SignalP"/>
    </source>
</evidence>
<protein>
    <recommendedName>
        <fullName evidence="2">Phosphodiester glycosidase domain-containing protein</fullName>
    </recommendedName>
</protein>
<reference evidence="3 4" key="1">
    <citation type="submission" date="2019-11" db="EMBL/GenBank/DDBJ databases">
        <authorList>
            <person name="Im W.T."/>
        </authorList>
    </citation>
    <scope>NUCLEOTIDE SEQUENCE [LARGE SCALE GENOMIC DNA]</scope>
    <source>
        <strain evidence="3 4">SB-02</strain>
    </source>
</reference>
<evidence type="ECO:0000259" key="2">
    <source>
        <dbReference type="Pfam" id="PF09992"/>
    </source>
</evidence>
<evidence type="ECO:0000313" key="3">
    <source>
        <dbReference type="EMBL" id="QGW27823.1"/>
    </source>
</evidence>
<feature type="signal peptide" evidence="1">
    <location>
        <begin position="1"/>
        <end position="19"/>
    </location>
</feature>
<keyword evidence="1" id="KW-0732">Signal</keyword>
<name>A0A6I6G8M7_9BACT</name>
<evidence type="ECO:0000313" key="4">
    <source>
        <dbReference type="Proteomes" id="UP000426027"/>
    </source>
</evidence>
<dbReference type="RefSeq" id="WP_157477952.1">
    <property type="nucleotide sequence ID" value="NZ_CP046566.1"/>
</dbReference>
<dbReference type="InterPro" id="IPR018711">
    <property type="entry name" value="NAGPA"/>
</dbReference>
<dbReference type="Pfam" id="PF09992">
    <property type="entry name" value="NAGPA"/>
    <property type="match status" value="1"/>
</dbReference>
<keyword evidence="4" id="KW-1185">Reference proteome</keyword>
<dbReference type="PANTHER" id="PTHR40446">
    <property type="entry name" value="N-ACETYLGLUCOSAMINE-1-PHOSPHODIESTER ALPHA-N-ACETYLGLUCOSAMINIDASE"/>
    <property type="match status" value="1"/>
</dbReference>